<evidence type="ECO:0000313" key="3">
    <source>
        <dbReference type="Proteomes" id="UP000007800"/>
    </source>
</evidence>
<evidence type="ECO:0000313" key="2">
    <source>
        <dbReference type="EMBL" id="EER10126.1"/>
    </source>
</evidence>
<dbReference type="InterPro" id="IPR036322">
    <property type="entry name" value="WD40_repeat_dom_sf"/>
</dbReference>
<sequence>MPLEPKIQQVFRYRCEGDEHPQVEEVSELPGHNMGVSDIAVNSVGTTVGGKTIDIGDIDHIAILTREAGRYNVLISVGSAGGKIHFTDLATDASSDTGGRGTKRPVRRLIPPVDCLYRGAKKTYLGCVTAMQLSEDGSYLAYGTSSGYVGVARLVCDVEESSLRLECELRGVLRCREYRAIWWMRVERGAVVRRVERLEIPQSSDGTVQSHELPLGPEGWADDQPEPSTVNFLDLRSKGTLKLSPVTICGVATAALKTPPASWHDCAIVALPNGSIEIYRQRECSPPEMPELPIEVEGGVFDMFKSAASQHRQLNVAENWNQELLTKHYEEPPPATTAATQGGNATRPDDVEMEGVDGGKPSGPVEATGPSSPLITSTQPMWTKERATRLRKKQERLSQEANAYDTIRMCYRRGLEKLVYNGEISKDTASRWAKIDAQLVELQSRPRQLMVHDARQRMFQHYIREHFPKKPLEKESEED</sequence>
<evidence type="ECO:0000256" key="1">
    <source>
        <dbReference type="SAM" id="MobiDB-lite"/>
    </source>
</evidence>
<name>C5KZG6_PERM5</name>
<protein>
    <submittedName>
        <fullName evidence="2">Uncharacterized protein</fullName>
    </submittedName>
</protein>
<proteinExistence type="predicted"/>
<accession>C5KZG6</accession>
<dbReference type="Proteomes" id="UP000007800">
    <property type="component" value="Unassembled WGS sequence"/>
</dbReference>
<feature type="region of interest" description="Disordered" evidence="1">
    <location>
        <begin position="332"/>
        <end position="377"/>
    </location>
</feature>
<keyword evidence="3" id="KW-1185">Reference proteome</keyword>
<reference evidence="2 3" key="1">
    <citation type="submission" date="2008-07" db="EMBL/GenBank/DDBJ databases">
        <authorList>
            <person name="El-Sayed N."/>
            <person name="Caler E."/>
            <person name="Inman J."/>
            <person name="Amedeo P."/>
            <person name="Hass B."/>
            <person name="Wortman J."/>
        </authorList>
    </citation>
    <scope>NUCLEOTIDE SEQUENCE [LARGE SCALE GENOMIC DNA]</scope>
    <source>
        <strain evidence="3">ATCC 50983 / TXsc</strain>
    </source>
</reference>
<dbReference type="RefSeq" id="XP_002778331.1">
    <property type="nucleotide sequence ID" value="XM_002778285.1"/>
</dbReference>
<dbReference type="InParanoid" id="C5KZG6"/>
<organism evidence="3">
    <name type="scientific">Perkinsus marinus (strain ATCC 50983 / TXsc)</name>
    <dbReference type="NCBI Taxonomy" id="423536"/>
    <lineage>
        <taxon>Eukaryota</taxon>
        <taxon>Sar</taxon>
        <taxon>Alveolata</taxon>
        <taxon>Perkinsozoa</taxon>
        <taxon>Perkinsea</taxon>
        <taxon>Perkinsida</taxon>
        <taxon>Perkinsidae</taxon>
        <taxon>Perkinsus</taxon>
    </lineage>
</organism>
<dbReference type="InterPro" id="IPR015943">
    <property type="entry name" value="WD40/YVTN_repeat-like_dom_sf"/>
</dbReference>
<dbReference type="Gene3D" id="2.130.10.10">
    <property type="entry name" value="YVTN repeat-like/Quinoprotein amine dehydrogenase"/>
    <property type="match status" value="1"/>
</dbReference>
<dbReference type="EMBL" id="GG677829">
    <property type="protein sequence ID" value="EER10126.1"/>
    <property type="molecule type" value="Genomic_DNA"/>
</dbReference>
<gene>
    <name evidence="2" type="ORF">Pmar_PMAR009760</name>
</gene>
<dbReference type="SUPFAM" id="SSF50978">
    <property type="entry name" value="WD40 repeat-like"/>
    <property type="match status" value="1"/>
</dbReference>
<dbReference type="GeneID" id="9038510"/>
<dbReference type="AlphaFoldDB" id="C5KZG6"/>